<dbReference type="Gene3D" id="2.60.120.260">
    <property type="entry name" value="Galactose-binding domain-like"/>
    <property type="match status" value="1"/>
</dbReference>
<name>A0A2Z4IHG0_9BACT</name>
<dbReference type="CDD" id="cd08982">
    <property type="entry name" value="GH43-like"/>
    <property type="match status" value="1"/>
</dbReference>
<protein>
    <submittedName>
        <fullName evidence="5">1,4-beta-xylanase</fullName>
    </submittedName>
</protein>
<dbReference type="Pfam" id="PF00754">
    <property type="entry name" value="F5_F8_type_C"/>
    <property type="match status" value="1"/>
</dbReference>
<dbReference type="PROSITE" id="PS51257">
    <property type="entry name" value="PROKAR_LIPOPROTEIN"/>
    <property type="match status" value="1"/>
</dbReference>
<dbReference type="Gene3D" id="2.60.40.10">
    <property type="entry name" value="Immunoglobulins"/>
    <property type="match status" value="1"/>
</dbReference>
<evidence type="ECO:0000313" key="6">
    <source>
        <dbReference type="Proteomes" id="UP000248688"/>
    </source>
</evidence>
<dbReference type="Gene3D" id="2.115.10.20">
    <property type="entry name" value="Glycosyl hydrolase domain, family 43"/>
    <property type="match status" value="1"/>
</dbReference>
<dbReference type="InterPro" id="IPR006710">
    <property type="entry name" value="Glyco_hydro_43"/>
</dbReference>
<evidence type="ECO:0000259" key="4">
    <source>
        <dbReference type="PROSITE" id="PS50022"/>
    </source>
</evidence>
<accession>A0A2Z4IHG0</accession>
<dbReference type="SUPFAM" id="SSF75005">
    <property type="entry name" value="Arabinanase/levansucrase/invertase"/>
    <property type="match status" value="1"/>
</dbReference>
<dbReference type="Pfam" id="PF04616">
    <property type="entry name" value="Glyco_hydro_43"/>
    <property type="match status" value="1"/>
</dbReference>
<dbReference type="RefSeq" id="WP_112783962.1">
    <property type="nucleotide sequence ID" value="NZ_CP030041.1"/>
</dbReference>
<dbReference type="PANTHER" id="PTHR42812">
    <property type="entry name" value="BETA-XYLOSIDASE"/>
    <property type="match status" value="1"/>
</dbReference>
<sequence length="611" mass="69875">MKRILLSILSIGVLAACSPETQEEENSSAASAVSERTFKTYCNPIDIDYTYMSHYRARNNVSYRSGADPAIVNFKGKYYLFVTRSHGYWVSDDMSNWEFIRPQSWYFNGSNAPAAAVKDGKIILLGDPSGRGAVIQSENPDLGDWETNFAVINVPGGVQDPNLFVDDDGKVYLYEESSNKWPIHGIELDAENYYIPMGEQVDLFNLEPEKHGWERFGQDHKSDLKPFIEGPWMVKHNGTYYLEYGAPGTQWNVYADGVYTSDSPLGPFTYAPYNPISYKPGGFLKGSGHGSTVEDNNGNHWHFATMAISVNYKFERRIGMYPAGFEEDGQMFVNTAYGDYPHYLPDTDVEEHKHRFTGWMLLSYNKPVKTNSAEVNKDINVVDESEGGYMQEQIREFDIGQINDEEIRSYWVSEANNDSIYVELDLEKPMDVKAVQINFQDFNSEIFGRPDTLRQQFVIKTSLDGTNWETVADYSKNQRDMPHGYVELDKAVEARYVRYEHVYCTNKYLAISELRVFGNGQETLPETPSNFSVKRQSDRRNADLQWDAVDGAMGYVIYWGINKDKLNLAAQMYGQNAYELRALNTDQGYYYQVEAFDENGISKKSEVRYTE</sequence>
<dbReference type="InterPro" id="IPR051795">
    <property type="entry name" value="Glycosyl_Hydrlase_43"/>
</dbReference>
<dbReference type="EMBL" id="CP030041">
    <property type="protein sequence ID" value="AWW30581.1"/>
    <property type="molecule type" value="Genomic_DNA"/>
</dbReference>
<dbReference type="Proteomes" id="UP000248688">
    <property type="component" value="Chromosome"/>
</dbReference>
<evidence type="ECO:0000313" key="5">
    <source>
        <dbReference type="EMBL" id="AWW30581.1"/>
    </source>
</evidence>
<dbReference type="SUPFAM" id="SSF49265">
    <property type="entry name" value="Fibronectin type III"/>
    <property type="match status" value="1"/>
</dbReference>
<dbReference type="OrthoDB" id="9801455at2"/>
<keyword evidence="6" id="KW-1185">Reference proteome</keyword>
<keyword evidence="3 5" id="KW-0326">Glycosidase</keyword>
<keyword evidence="2 5" id="KW-0378">Hydrolase</keyword>
<evidence type="ECO:0000256" key="1">
    <source>
        <dbReference type="ARBA" id="ARBA00009865"/>
    </source>
</evidence>
<keyword evidence="5" id="KW-0624">Polysaccharide degradation</keyword>
<dbReference type="InterPro" id="IPR000421">
    <property type="entry name" value="FA58C"/>
</dbReference>
<dbReference type="InterPro" id="IPR036116">
    <property type="entry name" value="FN3_sf"/>
</dbReference>
<reference evidence="5 6" key="1">
    <citation type="submission" date="2018-06" db="EMBL/GenBank/DDBJ databases">
        <title>Echinicola strongylocentroti sp. nov., isolated from a sea urchin Strongylocentrotus intermedius.</title>
        <authorList>
            <person name="Bae S.S."/>
        </authorList>
    </citation>
    <scope>NUCLEOTIDE SEQUENCE [LARGE SCALE GENOMIC DNA]</scope>
    <source>
        <strain evidence="5 6">MEBiC08714</strain>
    </source>
</reference>
<proteinExistence type="inferred from homology"/>
<dbReference type="GO" id="GO:0004553">
    <property type="term" value="F:hydrolase activity, hydrolyzing O-glycosyl compounds"/>
    <property type="evidence" value="ECO:0007669"/>
    <property type="project" value="InterPro"/>
</dbReference>
<evidence type="ECO:0000256" key="2">
    <source>
        <dbReference type="ARBA" id="ARBA00022801"/>
    </source>
</evidence>
<feature type="domain" description="F5/8 type C" evidence="4">
    <location>
        <begin position="363"/>
        <end position="519"/>
    </location>
</feature>
<dbReference type="AlphaFoldDB" id="A0A2Z4IHG0"/>
<keyword evidence="5" id="KW-0119">Carbohydrate metabolism</keyword>
<dbReference type="InterPro" id="IPR013783">
    <property type="entry name" value="Ig-like_fold"/>
</dbReference>
<dbReference type="InterPro" id="IPR008979">
    <property type="entry name" value="Galactose-bd-like_sf"/>
</dbReference>
<dbReference type="GO" id="GO:0045493">
    <property type="term" value="P:xylan catabolic process"/>
    <property type="evidence" value="ECO:0007669"/>
    <property type="project" value="UniProtKB-KW"/>
</dbReference>
<dbReference type="SUPFAM" id="SSF49785">
    <property type="entry name" value="Galactose-binding domain-like"/>
    <property type="match status" value="1"/>
</dbReference>
<comment type="similarity">
    <text evidence="1">Belongs to the glycosyl hydrolase 43 family.</text>
</comment>
<evidence type="ECO:0000256" key="3">
    <source>
        <dbReference type="ARBA" id="ARBA00023295"/>
    </source>
</evidence>
<keyword evidence="5" id="KW-0858">Xylan degradation</keyword>
<dbReference type="InterPro" id="IPR023296">
    <property type="entry name" value="Glyco_hydro_beta-prop_sf"/>
</dbReference>
<dbReference type="PANTHER" id="PTHR42812:SF14">
    <property type="entry name" value="SECRETED PROTEIN"/>
    <property type="match status" value="1"/>
</dbReference>
<dbReference type="PROSITE" id="PS50022">
    <property type="entry name" value="FA58C_3"/>
    <property type="match status" value="1"/>
</dbReference>
<dbReference type="KEGG" id="est:DN752_10855"/>
<organism evidence="5 6">
    <name type="scientific">Echinicola strongylocentroti</name>
    <dbReference type="NCBI Taxonomy" id="1795355"/>
    <lineage>
        <taxon>Bacteria</taxon>
        <taxon>Pseudomonadati</taxon>
        <taxon>Bacteroidota</taxon>
        <taxon>Cytophagia</taxon>
        <taxon>Cytophagales</taxon>
        <taxon>Cyclobacteriaceae</taxon>
        <taxon>Echinicola</taxon>
    </lineage>
</organism>
<gene>
    <name evidence="5" type="ORF">DN752_10855</name>
</gene>